<dbReference type="Gene3D" id="3.90.70.80">
    <property type="match status" value="1"/>
</dbReference>
<proteinExistence type="predicted"/>
<dbReference type="Proteomes" id="UP000000759">
    <property type="component" value="Chromosome 21"/>
</dbReference>
<gene>
    <name evidence="3" type="ORF">PHATRDRAFT_49267</name>
</gene>
<keyword evidence="4" id="KW-1185">Reference proteome</keyword>
<accession>B7GA16</accession>
<organism evidence="3 4">
    <name type="scientific">Phaeodactylum tricornutum (strain CCAP 1055/1)</name>
    <dbReference type="NCBI Taxonomy" id="556484"/>
    <lineage>
        <taxon>Eukaryota</taxon>
        <taxon>Sar</taxon>
        <taxon>Stramenopiles</taxon>
        <taxon>Ochrophyta</taxon>
        <taxon>Bacillariophyta</taxon>
        <taxon>Bacillariophyceae</taxon>
        <taxon>Bacillariophycidae</taxon>
        <taxon>Naviculales</taxon>
        <taxon>Phaeodactylaceae</taxon>
        <taxon>Phaeodactylum</taxon>
    </lineage>
</organism>
<name>B7GA16_PHATC</name>
<dbReference type="eggNOG" id="ENOG502SQMF">
    <property type="taxonomic scope" value="Eukaryota"/>
</dbReference>
<protein>
    <recommendedName>
        <fullName evidence="2">OTU domain-containing protein</fullName>
    </recommendedName>
</protein>
<dbReference type="EMBL" id="CM000623">
    <property type="protein sequence ID" value="EEC44660.1"/>
    <property type="molecule type" value="Genomic_DNA"/>
</dbReference>
<feature type="transmembrane region" description="Helical" evidence="1">
    <location>
        <begin position="12"/>
        <end position="32"/>
    </location>
</feature>
<dbReference type="PROSITE" id="PS50802">
    <property type="entry name" value="OTU"/>
    <property type="match status" value="1"/>
</dbReference>
<feature type="domain" description="OTU" evidence="2">
    <location>
        <begin position="60"/>
        <end position="249"/>
    </location>
</feature>
<evidence type="ECO:0000259" key="2">
    <source>
        <dbReference type="PROSITE" id="PS50802"/>
    </source>
</evidence>
<reference evidence="4" key="2">
    <citation type="submission" date="2008-08" db="EMBL/GenBank/DDBJ databases">
        <authorList>
            <consortium name="Diatom Consortium"/>
            <person name="Grigoriev I."/>
            <person name="Grimwood J."/>
            <person name="Kuo A."/>
            <person name="Otillar R.P."/>
            <person name="Salamov A."/>
            <person name="Detter J.C."/>
            <person name="Lindquist E."/>
            <person name="Shapiro H."/>
            <person name="Lucas S."/>
            <person name="Glavina del Rio T."/>
            <person name="Pitluck S."/>
            <person name="Rokhsar D."/>
            <person name="Bowler C."/>
        </authorList>
    </citation>
    <scope>GENOME REANNOTATION</scope>
    <source>
        <strain evidence="4">CCAP 1055/1</strain>
    </source>
</reference>
<dbReference type="RefSeq" id="XP_002183991.1">
    <property type="nucleotide sequence ID" value="XM_002183955.1"/>
</dbReference>
<evidence type="ECO:0000313" key="4">
    <source>
        <dbReference type="Proteomes" id="UP000000759"/>
    </source>
</evidence>
<evidence type="ECO:0000313" key="3">
    <source>
        <dbReference type="EMBL" id="EEC44660.1"/>
    </source>
</evidence>
<dbReference type="Pfam" id="PF02338">
    <property type="entry name" value="OTU"/>
    <property type="match status" value="1"/>
</dbReference>
<dbReference type="AlphaFoldDB" id="B7GA16"/>
<reference evidence="3 4" key="1">
    <citation type="journal article" date="2008" name="Nature">
        <title>The Phaeodactylum genome reveals the evolutionary history of diatom genomes.</title>
        <authorList>
            <person name="Bowler C."/>
            <person name="Allen A.E."/>
            <person name="Badger J.H."/>
            <person name="Grimwood J."/>
            <person name="Jabbari K."/>
            <person name="Kuo A."/>
            <person name="Maheswari U."/>
            <person name="Martens C."/>
            <person name="Maumus F."/>
            <person name="Otillar R.P."/>
            <person name="Rayko E."/>
            <person name="Salamov A."/>
            <person name="Vandepoele K."/>
            <person name="Beszteri B."/>
            <person name="Gruber A."/>
            <person name="Heijde M."/>
            <person name="Katinka M."/>
            <person name="Mock T."/>
            <person name="Valentin K."/>
            <person name="Verret F."/>
            <person name="Berges J.A."/>
            <person name="Brownlee C."/>
            <person name="Cadoret J.P."/>
            <person name="Chiovitti A."/>
            <person name="Choi C.J."/>
            <person name="Coesel S."/>
            <person name="De Martino A."/>
            <person name="Detter J.C."/>
            <person name="Durkin C."/>
            <person name="Falciatore A."/>
            <person name="Fournet J."/>
            <person name="Haruta M."/>
            <person name="Huysman M.J."/>
            <person name="Jenkins B.D."/>
            <person name="Jiroutova K."/>
            <person name="Jorgensen R.E."/>
            <person name="Joubert Y."/>
            <person name="Kaplan A."/>
            <person name="Kroger N."/>
            <person name="Kroth P.G."/>
            <person name="La Roche J."/>
            <person name="Lindquist E."/>
            <person name="Lommer M."/>
            <person name="Martin-Jezequel V."/>
            <person name="Lopez P.J."/>
            <person name="Lucas S."/>
            <person name="Mangogna M."/>
            <person name="McGinnis K."/>
            <person name="Medlin L.K."/>
            <person name="Montsant A."/>
            <person name="Oudot-Le Secq M.P."/>
            <person name="Napoli C."/>
            <person name="Obornik M."/>
            <person name="Parker M.S."/>
            <person name="Petit J.L."/>
            <person name="Porcel B.M."/>
            <person name="Poulsen N."/>
            <person name="Robison M."/>
            <person name="Rychlewski L."/>
            <person name="Rynearson T.A."/>
            <person name="Schmutz J."/>
            <person name="Shapiro H."/>
            <person name="Siaut M."/>
            <person name="Stanley M."/>
            <person name="Sussman M.R."/>
            <person name="Taylor A.R."/>
            <person name="Vardi A."/>
            <person name="von Dassow P."/>
            <person name="Vyverman W."/>
            <person name="Willis A."/>
            <person name="Wyrwicz L.S."/>
            <person name="Rokhsar D.S."/>
            <person name="Weissenbach J."/>
            <person name="Armbrust E.V."/>
            <person name="Green B.R."/>
            <person name="Van de Peer Y."/>
            <person name="Grigoriev I.V."/>
        </authorList>
    </citation>
    <scope>NUCLEOTIDE SEQUENCE [LARGE SCALE GENOMIC DNA]</scope>
    <source>
        <strain evidence="3 4">CCAP 1055/1</strain>
    </source>
</reference>
<keyword evidence="1" id="KW-0812">Transmembrane</keyword>
<dbReference type="PaxDb" id="2850-Phatr49267"/>
<sequence>MAKYYKRSRRLFAIRSGFNVSLLFAPLVHSLVSFTSFRFAANGVCISPARFVDVDRPQTFTMKNVPGEGDCMFLAVALATLASMGLGGNDALLRAISHETREAVASTLEQPGILIIEGTRTVSTESLLKSAARQENLSTEEYLRLLRVEGVDGGLYGGGPELTVLCNILRRPISIYELDEQQVGTNIDIQPIKCKGVFGLETFQDPLFDIPNSAILLSKSLPGAYSWHLHILVLDVSPTEKHACVLLPLGEK</sequence>
<evidence type="ECO:0000256" key="1">
    <source>
        <dbReference type="SAM" id="Phobius"/>
    </source>
</evidence>
<keyword evidence="1" id="KW-1133">Transmembrane helix</keyword>
<dbReference type="OrthoDB" id="409956at2759"/>
<dbReference type="HOGENOM" id="CLU_1424042_0_0_1"/>
<dbReference type="InParanoid" id="B7GA16"/>
<keyword evidence="1" id="KW-0472">Membrane</keyword>
<dbReference type="GeneID" id="7195561"/>
<dbReference type="CDD" id="cd22744">
    <property type="entry name" value="OTU"/>
    <property type="match status" value="1"/>
</dbReference>
<dbReference type="KEGG" id="pti:PHATRDRAFT_49267"/>
<dbReference type="InterPro" id="IPR003323">
    <property type="entry name" value="OTU_dom"/>
</dbReference>